<evidence type="ECO:0008006" key="5">
    <source>
        <dbReference type="Google" id="ProtNLM"/>
    </source>
</evidence>
<dbReference type="PANTHER" id="PTHR22891">
    <property type="entry name" value="EUKARYOTIC TRANSLATION INITIATION FACTOR 2C"/>
    <property type="match status" value="1"/>
</dbReference>
<dbReference type="InterPro" id="IPR003165">
    <property type="entry name" value="Piwi"/>
</dbReference>
<dbReference type="Gene3D" id="3.30.420.10">
    <property type="entry name" value="Ribonuclease H-like superfamily/Ribonuclease H"/>
    <property type="match status" value="1"/>
</dbReference>
<dbReference type="InterPro" id="IPR036085">
    <property type="entry name" value="PAZ_dom_sf"/>
</dbReference>
<dbReference type="Pfam" id="PF16487">
    <property type="entry name" value="ArgoMid"/>
    <property type="match status" value="1"/>
</dbReference>
<organism evidence="3 4">
    <name type="scientific">Cyclocybe aegerita</name>
    <name type="common">Black poplar mushroom</name>
    <name type="synonym">Agrocybe aegerita</name>
    <dbReference type="NCBI Taxonomy" id="1973307"/>
    <lineage>
        <taxon>Eukaryota</taxon>
        <taxon>Fungi</taxon>
        <taxon>Dikarya</taxon>
        <taxon>Basidiomycota</taxon>
        <taxon>Agaricomycotina</taxon>
        <taxon>Agaricomycetes</taxon>
        <taxon>Agaricomycetidae</taxon>
        <taxon>Agaricales</taxon>
        <taxon>Agaricineae</taxon>
        <taxon>Bolbitiaceae</taxon>
        <taxon>Cyclocybe</taxon>
    </lineage>
</organism>
<keyword evidence="4" id="KW-1185">Reference proteome</keyword>
<dbReference type="InterPro" id="IPR003100">
    <property type="entry name" value="PAZ_dom"/>
</dbReference>
<dbReference type="Proteomes" id="UP000467700">
    <property type="component" value="Unassembled WGS sequence"/>
</dbReference>
<dbReference type="SMART" id="SM01163">
    <property type="entry name" value="DUF1785"/>
    <property type="match status" value="1"/>
</dbReference>
<protein>
    <recommendedName>
        <fullName evidence="5">Argonaute-like protein</fullName>
    </recommendedName>
</protein>
<dbReference type="InterPro" id="IPR014811">
    <property type="entry name" value="ArgoL1"/>
</dbReference>
<dbReference type="Gene3D" id="2.170.260.10">
    <property type="entry name" value="paz domain"/>
    <property type="match status" value="1"/>
</dbReference>
<dbReference type="Pfam" id="PF16486">
    <property type="entry name" value="ArgoN"/>
    <property type="match status" value="1"/>
</dbReference>
<dbReference type="SUPFAM" id="SSF53098">
    <property type="entry name" value="Ribonuclease H-like"/>
    <property type="match status" value="1"/>
</dbReference>
<dbReference type="CDD" id="cd04657">
    <property type="entry name" value="Piwi_ago-like"/>
    <property type="match status" value="1"/>
</dbReference>
<dbReference type="InterPro" id="IPR045246">
    <property type="entry name" value="Piwi_ago-like"/>
</dbReference>
<dbReference type="SMART" id="SM00950">
    <property type="entry name" value="Piwi"/>
    <property type="match status" value="1"/>
</dbReference>
<dbReference type="SUPFAM" id="SSF101690">
    <property type="entry name" value="PAZ domain"/>
    <property type="match status" value="1"/>
</dbReference>
<dbReference type="Pfam" id="PF02170">
    <property type="entry name" value="PAZ"/>
    <property type="match status" value="1"/>
</dbReference>
<dbReference type="AlphaFoldDB" id="A0A8S0WX72"/>
<dbReference type="InterPro" id="IPR012337">
    <property type="entry name" value="RNaseH-like_sf"/>
</dbReference>
<evidence type="ECO:0000313" key="3">
    <source>
        <dbReference type="EMBL" id="CAA7261018.1"/>
    </source>
</evidence>
<evidence type="ECO:0000259" key="2">
    <source>
        <dbReference type="PROSITE" id="PS50822"/>
    </source>
</evidence>
<dbReference type="InterPro" id="IPR032473">
    <property type="entry name" value="Argonaute_Mid_dom"/>
</dbReference>
<dbReference type="InterPro" id="IPR032474">
    <property type="entry name" value="Argonaute_N"/>
</dbReference>
<sequence length="1013" mass="112853">MVSGVHMTVAYSTVAQHITNTNRSTLAILPRRLLAQLTPGNIDQEVLASPHQTTCMMHRPLRPPVRPLSALLRVSEPPVRRFDLLRPPLFASFDKTCPQEARQAAPALSEEEEHVLLLFLAGAEAVAHFVGARPVDKLAQQTIGVRRPNFGSTGRAIRVKTNSFATTAQAQTIFHYDVGALKSTNRLNRDSDSNTVVQPDNLSARFNFELFKIFQEDEPVIFNPKIVYDGRKNAFSPRRLPLGDTDSHRFTVSLPQANGGNNPTRPPKVYHILLTKVAEIGTTLLQGFVNGQQSHSEEILTAITALNVVIRMQPNLNHPFDKRSFFTSQDKRIILGGLELWRGIFQSVRPTLRGLVINIDLSTGVMYREGPLIDLCLEFFGFPSGASANPQRLSPNAGLADLRIRDLEKFINGMRVLVETTGNRPRAVKGLSRQGANALTFQLHNGTQTTVSQYFQSLNMPLRHPAVICVKVGTNAMIPLEKCTVPRGQIVRKTLSPDQVKEVLAFSTKRPTERLNSIRAGRHNLQYGQSNYVTQFGMDIAADPLEVDARILDAPRLKYGNTGVQDGAWNMLDKKFFEPAHIKCWVIMVYASERAFNNNACNDMVKGFTSACRNVGIMFEKPDPLVKYFPPQGNKKEQMKAAGNDCYQQFQSFPSLIVAILPDGGGDIYHHIKHFGDAVIGVPTQCLKFSKCTRAKEQYWMNVVLKVNVKLGGINVIPDTSTVTALTDPQNPTIVMGADVIHPPPDVKDRPSFPAVVGNVDTNAAKYVAMTALQDGKVELIEDLQAMCKRILELYMTYRERKEKKAKNMCAPKRLVFFRDGVSEGEFQQVLDKELPRIKAACNELGINPKITLVVVRKRHHNQFFPTDGATYADRKSGNCPAGTVVDQGIAHPTEFDFFLLSHAGILGTSRPAHYSVLYDESGFNADSMQSFSYTLCHVYARSTRSVSIPAPVYYADIVCYRARNHFDPAERDFSDTSTVASGTPGSATNYLETFKQKFRPPHVNQETKMYFM</sequence>
<gene>
    <name evidence="3" type="ORF">AAE3_LOCUS3302</name>
</gene>
<dbReference type="PROSITE" id="PS50822">
    <property type="entry name" value="PIWI"/>
    <property type="match status" value="1"/>
</dbReference>
<name>A0A8S0WX72_CYCAE</name>
<dbReference type="Pfam" id="PF16488">
    <property type="entry name" value="ArgoL2"/>
    <property type="match status" value="1"/>
</dbReference>
<dbReference type="EMBL" id="CACVBS010000031">
    <property type="protein sequence ID" value="CAA7261018.1"/>
    <property type="molecule type" value="Genomic_DNA"/>
</dbReference>
<dbReference type="OrthoDB" id="10252740at2759"/>
<dbReference type="Pfam" id="PF08699">
    <property type="entry name" value="ArgoL1"/>
    <property type="match status" value="1"/>
</dbReference>
<dbReference type="InterPro" id="IPR036397">
    <property type="entry name" value="RNaseH_sf"/>
</dbReference>
<reference evidence="3 4" key="1">
    <citation type="submission" date="2020-01" db="EMBL/GenBank/DDBJ databases">
        <authorList>
            <person name="Gupta K D."/>
        </authorList>
    </citation>
    <scope>NUCLEOTIDE SEQUENCE [LARGE SCALE GENOMIC DNA]</scope>
</reference>
<comment type="caution">
    <text evidence="3">The sequence shown here is derived from an EMBL/GenBank/DDBJ whole genome shotgun (WGS) entry which is preliminary data.</text>
</comment>
<dbReference type="InterPro" id="IPR032472">
    <property type="entry name" value="ArgoL2"/>
</dbReference>
<dbReference type="GO" id="GO:0003723">
    <property type="term" value="F:RNA binding"/>
    <property type="evidence" value="ECO:0007669"/>
    <property type="project" value="InterPro"/>
</dbReference>
<dbReference type="CDD" id="cd02846">
    <property type="entry name" value="PAZ_argonaute_like"/>
    <property type="match status" value="1"/>
</dbReference>
<evidence type="ECO:0000259" key="1">
    <source>
        <dbReference type="PROSITE" id="PS50821"/>
    </source>
</evidence>
<accession>A0A8S0WX72</accession>
<evidence type="ECO:0000313" key="4">
    <source>
        <dbReference type="Proteomes" id="UP000467700"/>
    </source>
</evidence>
<proteinExistence type="predicted"/>
<feature type="domain" description="PAZ" evidence="1">
    <location>
        <begin position="371"/>
        <end position="487"/>
    </location>
</feature>
<dbReference type="Gene3D" id="3.40.50.2300">
    <property type="match status" value="1"/>
</dbReference>
<dbReference type="Pfam" id="PF02171">
    <property type="entry name" value="Piwi"/>
    <property type="match status" value="1"/>
</dbReference>
<dbReference type="PROSITE" id="PS50821">
    <property type="entry name" value="PAZ"/>
    <property type="match status" value="1"/>
</dbReference>
<feature type="domain" description="Piwi" evidence="2">
    <location>
        <begin position="656"/>
        <end position="968"/>
    </location>
</feature>